<dbReference type="Proteomes" id="UP000198607">
    <property type="component" value="Unassembled WGS sequence"/>
</dbReference>
<protein>
    <submittedName>
        <fullName evidence="1">Uncharacterized protein</fullName>
    </submittedName>
</protein>
<reference evidence="1 2" key="1">
    <citation type="submission" date="2016-10" db="EMBL/GenBank/DDBJ databases">
        <authorList>
            <person name="de Groot N.N."/>
        </authorList>
    </citation>
    <scope>NUCLEOTIDE SEQUENCE [LARGE SCALE GENOMIC DNA]</scope>
    <source>
        <strain evidence="1 2">DSM 5885</strain>
    </source>
</reference>
<proteinExistence type="predicted"/>
<evidence type="ECO:0000313" key="1">
    <source>
        <dbReference type="EMBL" id="SDI74857.1"/>
    </source>
</evidence>
<dbReference type="STRING" id="83767.SAMN05660652_03972"/>
<keyword evidence="2" id="KW-1185">Reference proteome</keyword>
<accession>A0A1G8N479</accession>
<organism evidence="1 2">
    <name type="scientific">Propionivibrio dicarboxylicus</name>
    <dbReference type="NCBI Taxonomy" id="83767"/>
    <lineage>
        <taxon>Bacteria</taxon>
        <taxon>Pseudomonadati</taxon>
        <taxon>Pseudomonadota</taxon>
        <taxon>Betaproteobacteria</taxon>
        <taxon>Rhodocyclales</taxon>
        <taxon>Rhodocyclaceae</taxon>
        <taxon>Propionivibrio</taxon>
    </lineage>
</organism>
<dbReference type="AlphaFoldDB" id="A0A1G8N479"/>
<gene>
    <name evidence="1" type="ORF">SAMN05660652_03972</name>
</gene>
<dbReference type="EMBL" id="FNCY01000028">
    <property type="protein sequence ID" value="SDI74857.1"/>
    <property type="molecule type" value="Genomic_DNA"/>
</dbReference>
<sequence length="329" mass="37213">MLTIVPPKQSIPASEIGRRSARRLPTITVLTNLSPEAQADFVRAAHDAIMAVQVPRLGMPVRDALLAFPMLNESAKYPHAFWLRCLGIRFMPDRYTLIRQIMGQYPKPAGADENWRIDLYELAEAQAQQECEQAERNQRIRIVGLSSHPLAYMRWTGRHGRCADPVLKPLVDYADVYNELPLYAPGAEHQLSLARVLADYQPLRANERQRLRDIRTARPYDPEKMDPAALNAARASAHNLILQHRDYGGRTIRDLLRMACADENSDESCRYARHLYERYGIQVVTGEAPAACVTRPSRLYYAIGGQVGRFTRIIGDNTQAAENAFGLYL</sequence>
<evidence type="ECO:0000313" key="2">
    <source>
        <dbReference type="Proteomes" id="UP000198607"/>
    </source>
</evidence>
<name>A0A1G8N479_9RHOO</name>
<dbReference type="RefSeq" id="WP_091940432.1">
    <property type="nucleotide sequence ID" value="NZ_FNCY01000028.1"/>
</dbReference>